<keyword evidence="1" id="KW-1133">Transmembrane helix</keyword>
<name>A0A090Z0H0_9BACI</name>
<keyword evidence="1" id="KW-0472">Membrane</keyword>
<keyword evidence="5" id="KW-1185">Reference proteome</keyword>
<evidence type="ECO:0000256" key="1">
    <source>
        <dbReference type="SAM" id="Phobius"/>
    </source>
</evidence>
<dbReference type="PATRIC" id="fig|1405.8.peg.3543"/>
<dbReference type="EMBL" id="QVOD01000031">
    <property type="protein sequence ID" value="RFT64920.1"/>
    <property type="molecule type" value="Genomic_DNA"/>
</dbReference>
<reference evidence="3 5" key="2">
    <citation type="submission" date="2018-08" db="EMBL/GenBank/DDBJ databases">
        <title>Bacillus clarus sp. nov. strain PS00077A.</title>
        <authorList>
            <person name="Mendez Acevedo M."/>
            <person name="Carroll L."/>
            <person name="Mukherjee M."/>
            <person name="Wiedmann M."/>
            <person name="Kovac J."/>
        </authorList>
    </citation>
    <scope>NUCLEOTIDE SEQUENCE [LARGE SCALE GENOMIC DNA]</scope>
    <source>
        <strain evidence="3 5">PS00077A</strain>
    </source>
</reference>
<dbReference type="RefSeq" id="WP_042982237.1">
    <property type="nucleotide sequence ID" value="NZ_JMQC01000008.1"/>
</dbReference>
<sequence length="288" mass="32486">MLMKLIYYDKMIIGKLWFGGVWIVGLWFKEQKKIIISTLGFITLQLVAITIQEAYVVADFLWKPFAAIHNWKLPINSDPNFKLLALLKFDTILALYALFIGAALLIAKSLKNSQSQLYSFEEELSAALEAVDNGSLTPDAVNGEVKRLFTRIKKGVSNIVNIDDNKVRAVVAYQDNVTASQVFSKMTWGNSITSQQEKWDEAAMRVLLAGGKSHVFWPHPKSTMPDGDAEAYLLVRNVGEEYRLGILFVFNVPVTISEDKWNRLMLEMAPITLLGHVDKVRNIVVNYA</sequence>
<feature type="transmembrane region" description="Helical" evidence="1">
    <location>
        <begin position="34"/>
        <end position="62"/>
    </location>
</feature>
<evidence type="ECO:0000313" key="2">
    <source>
        <dbReference type="EMBL" id="KFN04102.1"/>
    </source>
</evidence>
<evidence type="ECO:0000313" key="5">
    <source>
        <dbReference type="Proteomes" id="UP000264294"/>
    </source>
</evidence>
<dbReference type="Proteomes" id="UP000264294">
    <property type="component" value="Unassembled WGS sequence"/>
</dbReference>
<organism evidence="2 4">
    <name type="scientific">Bacillus clarus</name>
    <dbReference type="NCBI Taxonomy" id="2338372"/>
    <lineage>
        <taxon>Bacteria</taxon>
        <taxon>Bacillati</taxon>
        <taxon>Bacillota</taxon>
        <taxon>Bacilli</taxon>
        <taxon>Bacillales</taxon>
        <taxon>Bacillaceae</taxon>
        <taxon>Bacillus</taxon>
        <taxon>Bacillus cereus group</taxon>
    </lineage>
</organism>
<reference evidence="2 4" key="1">
    <citation type="submission" date="2014-04" db="EMBL/GenBank/DDBJ databases">
        <authorList>
            <person name="Bishop-Lilly K.A."/>
            <person name="Broomall S.M."/>
            <person name="Chain P.S."/>
            <person name="Chertkov O."/>
            <person name="Coyne S.R."/>
            <person name="Daligault H.E."/>
            <person name="Davenport K.W."/>
            <person name="Erkkila T."/>
            <person name="Frey K.G."/>
            <person name="Gibbons H.S."/>
            <person name="Gu W."/>
            <person name="Jaissle J."/>
            <person name="Johnson S.L."/>
            <person name="Koroleva G.I."/>
            <person name="Ladner J.T."/>
            <person name="Lo C.-C."/>
            <person name="Minogue T.D."/>
            <person name="Munk C."/>
            <person name="Palacios G.F."/>
            <person name="Redden C.L."/>
            <person name="Rosenzweig C.N."/>
            <person name="Scholz M.B."/>
            <person name="Teshima H."/>
            <person name="Xu Y."/>
        </authorList>
    </citation>
    <scope>NUCLEOTIDE SEQUENCE [LARGE SCALE GENOMIC DNA]</scope>
    <source>
        <strain evidence="2 4">BHP</strain>
    </source>
</reference>
<dbReference type="Proteomes" id="UP000029389">
    <property type="component" value="Unassembled WGS sequence"/>
</dbReference>
<evidence type="ECO:0000313" key="4">
    <source>
        <dbReference type="Proteomes" id="UP000029389"/>
    </source>
</evidence>
<accession>A0A090Z0H0</accession>
<comment type="caution">
    <text evidence="2">The sequence shown here is derived from an EMBL/GenBank/DDBJ whole genome shotgun (WGS) entry which is preliminary data.</text>
</comment>
<keyword evidence="1" id="KW-0812">Transmembrane</keyword>
<evidence type="ECO:0000313" key="3">
    <source>
        <dbReference type="EMBL" id="RFT64920.1"/>
    </source>
</evidence>
<protein>
    <submittedName>
        <fullName evidence="2">Uncharacterized protein</fullName>
    </submittedName>
</protein>
<feature type="transmembrane region" description="Helical" evidence="1">
    <location>
        <begin position="83"/>
        <end position="107"/>
    </location>
</feature>
<feature type="transmembrane region" description="Helical" evidence="1">
    <location>
        <begin position="12"/>
        <end position="28"/>
    </location>
</feature>
<dbReference type="EMBL" id="JMQC01000008">
    <property type="protein sequence ID" value="KFN04102.1"/>
    <property type="molecule type" value="Genomic_DNA"/>
</dbReference>
<gene>
    <name evidence="3" type="ORF">D0U04_20860</name>
    <name evidence="2" type="ORF">DJ93_3451</name>
</gene>
<dbReference type="AlphaFoldDB" id="A0A090Z0H0"/>
<proteinExistence type="predicted"/>